<keyword evidence="5 11" id="KW-0067">ATP-binding</keyword>
<dbReference type="HAMAP" id="MF_01898">
    <property type="entry name" value="GyrB"/>
    <property type="match status" value="1"/>
</dbReference>
<organism evidence="13 14">
    <name type="scientific">Iocasia fonsfrigidae</name>
    <dbReference type="NCBI Taxonomy" id="2682810"/>
    <lineage>
        <taxon>Bacteria</taxon>
        <taxon>Bacillati</taxon>
        <taxon>Bacillota</taxon>
        <taxon>Clostridia</taxon>
        <taxon>Halanaerobiales</taxon>
        <taxon>Halanaerobiaceae</taxon>
        <taxon>Iocasia</taxon>
    </lineage>
</organism>
<feature type="binding site" evidence="11">
    <location>
        <position position="503"/>
    </location>
    <ligand>
        <name>Mg(2+)</name>
        <dbReference type="ChEBI" id="CHEBI:18420"/>
        <label>2</label>
    </ligand>
</feature>
<evidence type="ECO:0000256" key="8">
    <source>
        <dbReference type="ARBA" id="ARBA00023125"/>
    </source>
</evidence>
<evidence type="ECO:0000256" key="9">
    <source>
        <dbReference type="ARBA" id="ARBA00023235"/>
    </source>
</evidence>
<dbReference type="Pfam" id="PF00986">
    <property type="entry name" value="DNA_gyraseB_C"/>
    <property type="match status" value="1"/>
</dbReference>
<dbReference type="SMART" id="SM00433">
    <property type="entry name" value="TOP2c"/>
    <property type="match status" value="1"/>
</dbReference>
<dbReference type="InterPro" id="IPR001241">
    <property type="entry name" value="Topo_IIA"/>
</dbReference>
<dbReference type="GO" id="GO:0046872">
    <property type="term" value="F:metal ion binding"/>
    <property type="evidence" value="ECO:0007669"/>
    <property type="project" value="UniProtKB-KW"/>
</dbReference>
<evidence type="ECO:0000256" key="7">
    <source>
        <dbReference type="ARBA" id="ARBA00023029"/>
    </source>
</evidence>
<keyword evidence="4 11" id="KW-0547">Nucleotide-binding</keyword>
<keyword evidence="9 11" id="KW-0413">Isomerase</keyword>
<dbReference type="SMART" id="SM00387">
    <property type="entry name" value="HATPase_c"/>
    <property type="match status" value="1"/>
</dbReference>
<dbReference type="FunFam" id="3.30.230.10:FF:000005">
    <property type="entry name" value="DNA gyrase subunit B"/>
    <property type="match status" value="1"/>
</dbReference>
<dbReference type="PANTHER" id="PTHR45866:SF1">
    <property type="entry name" value="DNA GYRASE SUBUNIT B, MITOCHONDRIAL"/>
    <property type="match status" value="1"/>
</dbReference>
<dbReference type="InterPro" id="IPR014721">
    <property type="entry name" value="Ribsml_uS5_D2-typ_fold_subgr"/>
</dbReference>
<name>A0A8A7KHH0_9FIRM</name>
<comment type="miscellaneous">
    <text evidence="11">Few gyrases are as efficient as E.coli at forming negative supercoils. Not all organisms have 2 type II topoisomerases; in organisms with a single type II topoisomerase this enzyme also has to decatenate newly replicated chromosomes.</text>
</comment>
<comment type="subcellular location">
    <subcellularLocation>
        <location evidence="11">Cytoplasm</location>
    </subcellularLocation>
</comment>
<evidence type="ECO:0000256" key="11">
    <source>
        <dbReference type="HAMAP-Rule" id="MF_01898"/>
    </source>
</evidence>
<dbReference type="InterPro" id="IPR013759">
    <property type="entry name" value="Topo_IIA_B_C"/>
</dbReference>
<comment type="subunit">
    <text evidence="10">Heterotetramer composed of ParC and ParE.</text>
</comment>
<dbReference type="GO" id="GO:0005737">
    <property type="term" value="C:cytoplasm"/>
    <property type="evidence" value="ECO:0007669"/>
    <property type="project" value="UniProtKB-SubCell"/>
</dbReference>
<feature type="domain" description="Toprim" evidence="12">
    <location>
        <begin position="422"/>
        <end position="536"/>
    </location>
</feature>
<dbReference type="NCBIfam" id="NF011501">
    <property type="entry name" value="PRK14939.1"/>
    <property type="match status" value="1"/>
</dbReference>
<dbReference type="PRINTS" id="PR00418">
    <property type="entry name" value="TPI2FAMILY"/>
</dbReference>
<dbReference type="PROSITE" id="PS50880">
    <property type="entry name" value="TOPRIM"/>
    <property type="match status" value="1"/>
</dbReference>
<dbReference type="PROSITE" id="PS00177">
    <property type="entry name" value="TOPOISOMERASE_II"/>
    <property type="match status" value="1"/>
</dbReference>
<dbReference type="Pfam" id="PF00204">
    <property type="entry name" value="DNA_gyraseB"/>
    <property type="match status" value="1"/>
</dbReference>
<dbReference type="CDD" id="cd03366">
    <property type="entry name" value="TOPRIM_TopoIIA_GyrB"/>
    <property type="match status" value="1"/>
</dbReference>
<dbReference type="GO" id="GO:0034335">
    <property type="term" value="F:DNA negative supercoiling activity"/>
    <property type="evidence" value="ECO:0007669"/>
    <property type="project" value="UniProtKB-ARBA"/>
</dbReference>
<feature type="binding site" evidence="11">
    <location>
        <position position="501"/>
    </location>
    <ligand>
        <name>Mg(2+)</name>
        <dbReference type="ChEBI" id="CHEBI:18420"/>
        <label>1</label>
        <note>catalytic</note>
    </ligand>
</feature>
<accession>A0A8A7KHH0</accession>
<comment type="subunit">
    <text evidence="11">Heterotetramer, composed of two GyrA and two GyrB chains. In the heterotetramer, GyrA contains the active site tyrosine that forms a transient covalent intermediate with DNA, while GyrB binds cofactors and catalyzes ATP hydrolysis.</text>
</comment>
<dbReference type="Proteomes" id="UP000665020">
    <property type="component" value="Chromosome"/>
</dbReference>
<dbReference type="KEGG" id="ifn:GM661_10220"/>
<dbReference type="Gene3D" id="3.30.565.10">
    <property type="entry name" value="Histidine kinase-like ATPase, C-terminal domain"/>
    <property type="match status" value="1"/>
</dbReference>
<dbReference type="SUPFAM" id="SSF55874">
    <property type="entry name" value="ATPase domain of HSP90 chaperone/DNA topoisomerase II/histidine kinase"/>
    <property type="match status" value="1"/>
</dbReference>
<evidence type="ECO:0000256" key="5">
    <source>
        <dbReference type="ARBA" id="ARBA00022840"/>
    </source>
</evidence>
<evidence type="ECO:0000256" key="4">
    <source>
        <dbReference type="ARBA" id="ARBA00022741"/>
    </source>
</evidence>
<evidence type="ECO:0000313" key="13">
    <source>
        <dbReference type="EMBL" id="QTL98327.1"/>
    </source>
</evidence>
<keyword evidence="3 11" id="KW-0479">Metal-binding</keyword>
<keyword evidence="14" id="KW-1185">Reference proteome</keyword>
<dbReference type="InterPro" id="IPR013506">
    <property type="entry name" value="Topo_IIA_bsu_dom2"/>
</dbReference>
<dbReference type="SUPFAM" id="SSF54211">
    <property type="entry name" value="Ribosomal protein S5 domain 2-like"/>
    <property type="match status" value="1"/>
</dbReference>
<sequence length="637" mass="72144">MSLFEEQVYDAKQIQILEGLEAVRKRPGMYIGSTGIKGLHHLVWEVVDNSIDEFLAGHGNQITITVNEDNSVTVQDNGRGIPADIHPDTGLPAAQIVLTTLHAGGKFDSNSYKVSGGLHGVGVSVVNALSEWLELTTCWNGNKYIQRYERGLPVTELTKEGSVNYSGTTITFMPDSEIFELVEFKFETLAHRFQESAFLNKELTLILKDNREEEPKEEKYQYDGGIRAFVEYLNKNRNVINKQVIYQEEKIDDYYIEMGIQYNDGYSERIFSYANNIHTIDGGYHVTGFKTALTKAINNFARNNKLIKQKDSTLNGNDVREGITAIINVKLPDPQFEGQTKTKLGNSELRSIVESSVYEYLSLYLDSNPEVGKTIVDKALQAVRARKASKKARELTRRKNALNSNSLPGKLADCASRKPEESEIFIVEGDSAGGSAKQGRNRHFQAILPLKGKILNVERARLDKILNNNEIVTIITALGTGVGEEFNISKLRYHKIIIMTDADVDGAHIATLILTLFYRYMPELVENSHVYLAQPPLYKVSWRSDEQYLYSDQELVNFKQENPEKKISIQRYKGLGEMNPKQLYETTMDPEKRKLQLIEIDDEIEADEVFTHLMGSNASLRREFIIENAEMVEELDL</sequence>
<dbReference type="CDD" id="cd00822">
    <property type="entry name" value="TopoII_Trans_DNA_gyrase"/>
    <property type="match status" value="1"/>
</dbReference>
<dbReference type="GO" id="GO:0003677">
    <property type="term" value="F:DNA binding"/>
    <property type="evidence" value="ECO:0007669"/>
    <property type="project" value="UniProtKB-KW"/>
</dbReference>
<dbReference type="InterPro" id="IPR002288">
    <property type="entry name" value="DNA_gyrase_B_C"/>
</dbReference>
<dbReference type="EMBL" id="CP046640">
    <property type="protein sequence ID" value="QTL98327.1"/>
    <property type="molecule type" value="Genomic_DNA"/>
</dbReference>
<dbReference type="Pfam" id="PF01751">
    <property type="entry name" value="Toprim"/>
    <property type="match status" value="1"/>
</dbReference>
<feature type="site" description="Interaction with DNA" evidence="11">
    <location>
        <position position="456"/>
    </location>
</feature>
<dbReference type="InterPro" id="IPR000565">
    <property type="entry name" value="Topo_IIA_B"/>
</dbReference>
<dbReference type="NCBIfam" id="TIGR01059">
    <property type="entry name" value="gyrB"/>
    <property type="match status" value="1"/>
</dbReference>
<evidence type="ECO:0000313" key="14">
    <source>
        <dbReference type="Proteomes" id="UP000665020"/>
    </source>
</evidence>
<evidence type="ECO:0000259" key="12">
    <source>
        <dbReference type="PROSITE" id="PS50880"/>
    </source>
</evidence>
<evidence type="ECO:0000256" key="10">
    <source>
        <dbReference type="ARBA" id="ARBA00063644"/>
    </source>
</evidence>
<evidence type="ECO:0000256" key="2">
    <source>
        <dbReference type="ARBA" id="ARBA00010708"/>
    </source>
</evidence>
<dbReference type="GO" id="GO:0006265">
    <property type="term" value="P:DNA topological change"/>
    <property type="evidence" value="ECO:0007669"/>
    <property type="project" value="UniProtKB-UniRule"/>
</dbReference>
<dbReference type="GO" id="GO:0005524">
    <property type="term" value="F:ATP binding"/>
    <property type="evidence" value="ECO:0007669"/>
    <property type="project" value="UniProtKB-UniRule"/>
</dbReference>
<dbReference type="GO" id="GO:0006261">
    <property type="term" value="P:DNA-templated DNA replication"/>
    <property type="evidence" value="ECO:0007669"/>
    <property type="project" value="UniProtKB-UniRule"/>
</dbReference>
<dbReference type="PANTHER" id="PTHR45866">
    <property type="entry name" value="DNA GYRASE/TOPOISOMERASE SUBUNIT B"/>
    <property type="match status" value="1"/>
</dbReference>
<dbReference type="RefSeq" id="WP_230866768.1">
    <property type="nucleotide sequence ID" value="NZ_CP046640.1"/>
</dbReference>
<dbReference type="Gene3D" id="3.40.50.670">
    <property type="match status" value="1"/>
</dbReference>
<dbReference type="InterPro" id="IPR013760">
    <property type="entry name" value="Topo_IIA-like_dom_sf"/>
</dbReference>
<dbReference type="CDD" id="cd16928">
    <property type="entry name" value="HATPase_GyrB-like"/>
    <property type="match status" value="1"/>
</dbReference>
<evidence type="ECO:0000256" key="1">
    <source>
        <dbReference type="ARBA" id="ARBA00000185"/>
    </source>
</evidence>
<comment type="function">
    <text evidence="11">A type II topoisomerase that negatively supercoils closed circular double-stranded (ds) DNA in an ATP-dependent manner to modulate DNA topology and maintain chromosomes in an underwound state. Negative supercoiling favors strand separation, and DNA replication, transcription, recombination and repair, all of which involve strand separation. Also able to catalyze the interconversion of other topological isomers of dsDNA rings, including catenanes and knotted rings. Type II topoisomerases break and join 2 DNA strands simultaneously in an ATP-dependent manner.</text>
</comment>
<keyword evidence="7 11" id="KW-0799">Topoisomerase</keyword>
<dbReference type="InterPro" id="IPR003594">
    <property type="entry name" value="HATPase_dom"/>
</dbReference>
<evidence type="ECO:0000256" key="6">
    <source>
        <dbReference type="ARBA" id="ARBA00022842"/>
    </source>
</evidence>
<dbReference type="InterPro" id="IPR020568">
    <property type="entry name" value="Ribosomal_Su5_D2-typ_SF"/>
</dbReference>
<dbReference type="InterPro" id="IPR036890">
    <property type="entry name" value="HATPase_C_sf"/>
</dbReference>
<feature type="site" description="Interaction with DNA" evidence="11">
    <location>
        <position position="453"/>
    </location>
</feature>
<dbReference type="PRINTS" id="PR01159">
    <property type="entry name" value="DNAGYRASEB"/>
</dbReference>
<feature type="binding site" evidence="11">
    <location>
        <position position="428"/>
    </location>
    <ligand>
        <name>Mg(2+)</name>
        <dbReference type="ChEBI" id="CHEBI:18420"/>
        <label>1</label>
        <note>catalytic</note>
    </ligand>
</feature>
<evidence type="ECO:0000256" key="3">
    <source>
        <dbReference type="ARBA" id="ARBA00022723"/>
    </source>
</evidence>
<comment type="cofactor">
    <cofactor evidence="11">
        <name>Mg(2+)</name>
        <dbReference type="ChEBI" id="CHEBI:18420"/>
    </cofactor>
    <cofactor evidence="11">
        <name>Mn(2+)</name>
        <dbReference type="ChEBI" id="CHEBI:29035"/>
    </cofactor>
    <cofactor evidence="11">
        <name>Ca(2+)</name>
        <dbReference type="ChEBI" id="CHEBI:29108"/>
    </cofactor>
    <text evidence="11">Binds two Mg(2+) per subunit. The magnesium ions form salt bridges with both the protein and the DNA. Can also accept other divalent metal cations, such as Mn(2+) or Ca(2+).</text>
</comment>
<keyword evidence="11" id="KW-0963">Cytoplasm</keyword>
<dbReference type="SUPFAM" id="SSF56719">
    <property type="entry name" value="Type II DNA topoisomerase"/>
    <property type="match status" value="1"/>
</dbReference>
<dbReference type="AlphaFoldDB" id="A0A8A7KHH0"/>
<keyword evidence="6 11" id="KW-0460">Magnesium</keyword>
<feature type="binding site" evidence="11">
    <location>
        <position position="501"/>
    </location>
    <ligand>
        <name>Mg(2+)</name>
        <dbReference type="ChEBI" id="CHEBI:18420"/>
        <label>2</label>
    </ligand>
</feature>
<protein>
    <recommendedName>
        <fullName evidence="11">DNA gyrase subunit B</fullName>
        <ecNumber evidence="11">5.6.2.2</ecNumber>
    </recommendedName>
</protein>
<comment type="similarity">
    <text evidence="2 11">Belongs to the type II topoisomerase GyrB family.</text>
</comment>
<dbReference type="Pfam" id="PF02518">
    <property type="entry name" value="HATPase_c"/>
    <property type="match status" value="1"/>
</dbReference>
<dbReference type="InterPro" id="IPR034160">
    <property type="entry name" value="TOPRIM_GyrB"/>
</dbReference>
<dbReference type="InterPro" id="IPR011557">
    <property type="entry name" value="GyrB"/>
</dbReference>
<keyword evidence="8" id="KW-0238">DNA-binding</keyword>
<dbReference type="FunFam" id="3.30.565.10:FF:000002">
    <property type="entry name" value="DNA gyrase subunit B"/>
    <property type="match status" value="1"/>
</dbReference>
<reference evidence="13" key="1">
    <citation type="submission" date="2019-12" db="EMBL/GenBank/DDBJ databases">
        <authorList>
            <person name="zhang j."/>
            <person name="sun C.M."/>
        </authorList>
    </citation>
    <scope>NUCLEOTIDE SEQUENCE</scope>
    <source>
        <strain evidence="13">NS-1</strain>
    </source>
</reference>
<dbReference type="EC" id="5.6.2.2" evidence="11"/>
<comment type="catalytic activity">
    <reaction evidence="1 11">
        <text>ATP-dependent breakage, passage and rejoining of double-stranded DNA.</text>
        <dbReference type="EC" id="5.6.2.2"/>
    </reaction>
</comment>
<dbReference type="InterPro" id="IPR018522">
    <property type="entry name" value="TopoIIA_CS"/>
</dbReference>
<dbReference type="FunFam" id="3.40.50.670:FF:000002">
    <property type="entry name" value="DNA gyrase subunit B"/>
    <property type="match status" value="1"/>
</dbReference>
<dbReference type="GO" id="GO:0005694">
    <property type="term" value="C:chromosome"/>
    <property type="evidence" value="ECO:0007669"/>
    <property type="project" value="InterPro"/>
</dbReference>
<dbReference type="InterPro" id="IPR006171">
    <property type="entry name" value="TOPRIM_dom"/>
</dbReference>
<proteinExistence type="inferred from homology"/>
<dbReference type="NCBIfam" id="NF004189">
    <property type="entry name" value="PRK05644.1"/>
    <property type="match status" value="1"/>
</dbReference>
<gene>
    <name evidence="11 13" type="primary">gyrB</name>
    <name evidence="13" type="ORF">GM661_10220</name>
</gene>
<dbReference type="Gene3D" id="3.30.230.10">
    <property type="match status" value="1"/>
</dbReference>